<protein>
    <submittedName>
        <fullName evidence="4">MerR family transcriptional regulator</fullName>
    </submittedName>
</protein>
<evidence type="ECO:0000313" key="5">
    <source>
        <dbReference type="Proteomes" id="UP001183809"/>
    </source>
</evidence>
<feature type="region of interest" description="Disordered" evidence="2">
    <location>
        <begin position="46"/>
        <end position="153"/>
    </location>
</feature>
<dbReference type="Pfam" id="PF00376">
    <property type="entry name" value="MerR"/>
    <property type="match status" value="1"/>
</dbReference>
<feature type="compositionally biased region" description="Basic residues" evidence="2">
    <location>
        <begin position="60"/>
        <end position="84"/>
    </location>
</feature>
<reference evidence="5" key="1">
    <citation type="submission" date="2023-07" db="EMBL/GenBank/DDBJ databases">
        <title>30 novel species of actinomycetes from the DSMZ collection.</title>
        <authorList>
            <person name="Nouioui I."/>
        </authorList>
    </citation>
    <scope>NUCLEOTIDE SEQUENCE [LARGE SCALE GENOMIC DNA]</scope>
    <source>
        <strain evidence="5">DSM 41699</strain>
    </source>
</reference>
<gene>
    <name evidence="4" type="ORF">RM764_27240</name>
</gene>
<name>A0ABU2U0A5_9ACTN</name>
<dbReference type="Proteomes" id="UP001183809">
    <property type="component" value="Unassembled WGS sequence"/>
</dbReference>
<keyword evidence="5" id="KW-1185">Reference proteome</keyword>
<dbReference type="CDD" id="cd00592">
    <property type="entry name" value="HTH_MerR-like"/>
    <property type="match status" value="1"/>
</dbReference>
<dbReference type="SUPFAM" id="SSF46955">
    <property type="entry name" value="Putative DNA-binding domain"/>
    <property type="match status" value="1"/>
</dbReference>
<dbReference type="SMART" id="SM00422">
    <property type="entry name" value="HTH_MERR"/>
    <property type="match status" value="1"/>
</dbReference>
<proteinExistence type="predicted"/>
<dbReference type="RefSeq" id="WP_311698109.1">
    <property type="nucleotide sequence ID" value="NZ_JAVREY010000040.1"/>
</dbReference>
<dbReference type="InterPro" id="IPR009061">
    <property type="entry name" value="DNA-bd_dom_put_sf"/>
</dbReference>
<feature type="domain" description="HTH merR-type" evidence="3">
    <location>
        <begin position="4"/>
        <end position="50"/>
    </location>
</feature>
<evidence type="ECO:0000256" key="1">
    <source>
        <dbReference type="ARBA" id="ARBA00023125"/>
    </source>
</evidence>
<feature type="compositionally biased region" description="Basic and acidic residues" evidence="2">
    <location>
        <begin position="85"/>
        <end position="101"/>
    </location>
</feature>
<keyword evidence="1" id="KW-0238">DNA-binding</keyword>
<accession>A0ABU2U0A5</accession>
<dbReference type="PROSITE" id="PS50937">
    <property type="entry name" value="HTH_MERR_2"/>
    <property type="match status" value="1"/>
</dbReference>
<evidence type="ECO:0000313" key="4">
    <source>
        <dbReference type="EMBL" id="MDT0466653.1"/>
    </source>
</evidence>
<dbReference type="EMBL" id="JAVREY010000040">
    <property type="protein sequence ID" value="MDT0466653.1"/>
    <property type="molecule type" value="Genomic_DNA"/>
</dbReference>
<evidence type="ECO:0000259" key="3">
    <source>
        <dbReference type="PROSITE" id="PS50937"/>
    </source>
</evidence>
<dbReference type="PANTHER" id="PTHR30204">
    <property type="entry name" value="REDOX-CYCLING DRUG-SENSING TRANSCRIPTIONAL ACTIVATOR SOXR"/>
    <property type="match status" value="1"/>
</dbReference>
<dbReference type="PANTHER" id="PTHR30204:SF93">
    <property type="entry name" value="HTH MERR-TYPE DOMAIN-CONTAINING PROTEIN"/>
    <property type="match status" value="1"/>
</dbReference>
<dbReference type="InterPro" id="IPR047057">
    <property type="entry name" value="MerR_fam"/>
</dbReference>
<sequence>MTDGITIGQAAAFAGVTVKTIRHYHQNGLIYEPHRDSSGYRRYGTADLLRAGPGPDTGRRRCTAGRDRHHTRCRSRSVRGRARRCRGEPHQPDRRADRSARDAAPTRPRRSGSAARQSSRAAGPRAGSRNLGYLPATPRSPDGCWTWQATGAT</sequence>
<feature type="compositionally biased region" description="Low complexity" evidence="2">
    <location>
        <begin position="102"/>
        <end position="129"/>
    </location>
</feature>
<organism evidence="4 5">
    <name type="scientific">Streptomyces gibsoniae</name>
    <dbReference type="NCBI Taxonomy" id="3075529"/>
    <lineage>
        <taxon>Bacteria</taxon>
        <taxon>Bacillati</taxon>
        <taxon>Actinomycetota</taxon>
        <taxon>Actinomycetes</taxon>
        <taxon>Kitasatosporales</taxon>
        <taxon>Streptomycetaceae</taxon>
        <taxon>Streptomyces</taxon>
    </lineage>
</organism>
<dbReference type="Gene3D" id="1.10.1660.10">
    <property type="match status" value="1"/>
</dbReference>
<dbReference type="InterPro" id="IPR000551">
    <property type="entry name" value="MerR-type_HTH_dom"/>
</dbReference>
<evidence type="ECO:0000256" key="2">
    <source>
        <dbReference type="SAM" id="MobiDB-lite"/>
    </source>
</evidence>
<comment type="caution">
    <text evidence="4">The sequence shown here is derived from an EMBL/GenBank/DDBJ whole genome shotgun (WGS) entry which is preliminary data.</text>
</comment>